<sequence length="58" mass="5944">MHEEAGPAETKSGSGLIDVTGLTLADLGEIGETRLGLAVARFLDEEHTGPVAGFTSSM</sequence>
<dbReference type="Proteomes" id="UP000077701">
    <property type="component" value="Unassembled WGS sequence"/>
</dbReference>
<dbReference type="RefSeq" id="WP_068903072.1">
    <property type="nucleotide sequence ID" value="NZ_BDCX01000018.1"/>
</dbReference>
<accession>A0A171DNJ8</accession>
<comment type="caution">
    <text evidence="1">The sequence shown here is derived from an EMBL/GenBank/DDBJ whole genome shotgun (WGS) entry which is preliminary data.</text>
</comment>
<evidence type="ECO:0000313" key="1">
    <source>
        <dbReference type="EMBL" id="GAT70634.1"/>
    </source>
</evidence>
<reference evidence="2" key="2">
    <citation type="submission" date="2016-04" db="EMBL/GenBank/DDBJ databases">
        <title>Planomonospora sphaerica JCM9374 whole genome shotgun sequence.</title>
        <authorList>
            <person name="Suzuki T."/>
            <person name="Dohra H."/>
            <person name="Kodani S."/>
        </authorList>
    </citation>
    <scope>NUCLEOTIDE SEQUENCE [LARGE SCALE GENOMIC DNA]</scope>
    <source>
        <strain evidence="2">JCM 9374</strain>
    </source>
</reference>
<dbReference type="NCBIfam" id="TIGR04268">
    <property type="entry name" value="FxSxx-COOH"/>
    <property type="match status" value="1"/>
</dbReference>
<name>A0A171DNJ8_9ACTN</name>
<keyword evidence="2" id="KW-1185">Reference proteome</keyword>
<gene>
    <name evidence="1" type="ORF">PS9374_06320</name>
</gene>
<organism evidence="1 2">
    <name type="scientific">Planomonospora sphaerica</name>
    <dbReference type="NCBI Taxonomy" id="161355"/>
    <lineage>
        <taxon>Bacteria</taxon>
        <taxon>Bacillati</taxon>
        <taxon>Actinomycetota</taxon>
        <taxon>Actinomycetes</taxon>
        <taxon>Streptosporangiales</taxon>
        <taxon>Streptosporangiaceae</taxon>
        <taxon>Planomonospora</taxon>
    </lineage>
</organism>
<dbReference type="InterPro" id="IPR026334">
    <property type="entry name" value="FxSxx-COOH"/>
</dbReference>
<protein>
    <recommendedName>
        <fullName evidence="3">FXSXX-COOH protein</fullName>
    </recommendedName>
</protein>
<evidence type="ECO:0008006" key="3">
    <source>
        <dbReference type="Google" id="ProtNLM"/>
    </source>
</evidence>
<evidence type="ECO:0000313" key="2">
    <source>
        <dbReference type="Proteomes" id="UP000077701"/>
    </source>
</evidence>
<reference evidence="1 2" key="1">
    <citation type="journal article" date="2016" name="Genome Announc.">
        <title>Draft Genome Sequence of Planomonospora sphaerica JCM9374, a Rare Actinomycete.</title>
        <authorList>
            <person name="Dohra H."/>
            <person name="Suzuki T."/>
            <person name="Inoue Y."/>
            <person name="Kodani S."/>
        </authorList>
    </citation>
    <scope>NUCLEOTIDE SEQUENCE [LARGE SCALE GENOMIC DNA]</scope>
    <source>
        <strain evidence="1 2">JCM 9374</strain>
    </source>
</reference>
<dbReference type="AlphaFoldDB" id="A0A171DNJ8"/>
<dbReference type="STRING" id="161355.PS9374_06320"/>
<dbReference type="EMBL" id="BDCX01000018">
    <property type="protein sequence ID" value="GAT70634.1"/>
    <property type="molecule type" value="Genomic_DNA"/>
</dbReference>
<proteinExistence type="predicted"/>